<sequence length="477" mass="53049">MSTVRKLAKNTGWLMASQLITNFLAFFWTILIARYLGVDGFGLLSAALAATGILGIFADLGLGTYTTREVSRDPSQGPRLLGNIIIIKIILSTIIIGIILVSLMLLEYPLPEGWVYALIGGYAILSSFSTLFYGLYQAHEKMEYQAIGLIINSIMLFIGFIVSIYLQLSVVAFGAVYLITSFITMLYTLLITRWKFEAPAFEVNLSYWKKTILLALPFGVTSIFTLIYFWIDTVMLTALQGNAATGLYNASYKLIMVLLSIYHVYMIAIFPVMAKYYKKSPQSLKLTYQRSVKYILIIIIPVAIGTSFLARDIILLAYTSEFLPTVMALQILIWAVVFMFVNGLSTNLLGSVDKQLTVSKITAIGATFNILTNLIFIPYLSFIGASITTVSTEILMFILFGYIVSKTGYSLGEKTVPLLWKILIPNLIMVGVLVFVPVSLVPMVIICTVVYFTAIFLIGAMDETDINIIKTIFRKSD</sequence>
<feature type="transmembrane region" description="Helical" evidence="5">
    <location>
        <begin position="172"/>
        <end position="191"/>
    </location>
</feature>
<dbReference type="PANTHER" id="PTHR43424:SF1">
    <property type="entry name" value="LOCUS PUTATIVE PROTEIN 1-RELATED"/>
    <property type="match status" value="1"/>
</dbReference>
<dbReference type="KEGG" id="meme:HYG87_01625"/>
<evidence type="ECO:0000256" key="1">
    <source>
        <dbReference type="ARBA" id="ARBA00004141"/>
    </source>
</evidence>
<dbReference type="PANTHER" id="PTHR43424">
    <property type="entry name" value="LOCUS PUTATIVE PROTEIN 1-RELATED"/>
    <property type="match status" value="1"/>
</dbReference>
<evidence type="ECO:0000313" key="7">
    <source>
        <dbReference type="Proteomes" id="UP000681041"/>
    </source>
</evidence>
<evidence type="ECO:0000256" key="4">
    <source>
        <dbReference type="ARBA" id="ARBA00023136"/>
    </source>
</evidence>
<feature type="transmembrane region" description="Helical" evidence="5">
    <location>
        <begin position="294"/>
        <end position="316"/>
    </location>
</feature>
<comment type="subcellular location">
    <subcellularLocation>
        <location evidence="1">Membrane</location>
        <topology evidence="1">Multi-pass membrane protein</topology>
    </subcellularLocation>
</comment>
<dbReference type="OrthoDB" id="19148at2157"/>
<keyword evidence="3 5" id="KW-1133">Transmembrane helix</keyword>
<evidence type="ECO:0000313" key="6">
    <source>
        <dbReference type="EMBL" id="QUH22556.1"/>
    </source>
</evidence>
<dbReference type="GO" id="GO:0016020">
    <property type="term" value="C:membrane"/>
    <property type="evidence" value="ECO:0007669"/>
    <property type="project" value="UniProtKB-SubCell"/>
</dbReference>
<feature type="transmembrane region" description="Helical" evidence="5">
    <location>
        <begin position="382"/>
        <end position="404"/>
    </location>
</feature>
<feature type="transmembrane region" description="Helical" evidence="5">
    <location>
        <begin position="12"/>
        <end position="36"/>
    </location>
</feature>
<dbReference type="InterPro" id="IPR052556">
    <property type="entry name" value="PolySynth_Transporter"/>
</dbReference>
<feature type="transmembrane region" description="Helical" evidence="5">
    <location>
        <begin position="85"/>
        <end position="108"/>
    </location>
</feature>
<evidence type="ECO:0000256" key="3">
    <source>
        <dbReference type="ARBA" id="ARBA00022989"/>
    </source>
</evidence>
<dbReference type="EMBL" id="CP058560">
    <property type="protein sequence ID" value="QUH22556.1"/>
    <property type="molecule type" value="Genomic_DNA"/>
</dbReference>
<dbReference type="InterPro" id="IPR002797">
    <property type="entry name" value="Polysacc_synth"/>
</dbReference>
<dbReference type="GeneID" id="64819423"/>
<accession>A0A8T8K243</accession>
<proteinExistence type="predicted"/>
<organism evidence="6 7">
    <name type="scientific">Methanobacterium alkalithermotolerans</name>
    <dbReference type="NCBI Taxonomy" id="2731220"/>
    <lineage>
        <taxon>Archaea</taxon>
        <taxon>Methanobacteriati</taxon>
        <taxon>Methanobacteriota</taxon>
        <taxon>Methanomada group</taxon>
        <taxon>Methanobacteria</taxon>
        <taxon>Methanobacteriales</taxon>
        <taxon>Methanobacteriaceae</taxon>
        <taxon>Methanobacterium</taxon>
    </lineage>
</organism>
<feature type="transmembrane region" description="Helical" evidence="5">
    <location>
        <begin position="42"/>
        <end position="65"/>
    </location>
</feature>
<feature type="transmembrane region" description="Helical" evidence="5">
    <location>
        <begin position="441"/>
        <end position="460"/>
    </location>
</feature>
<feature type="transmembrane region" description="Helical" evidence="5">
    <location>
        <begin position="322"/>
        <end position="344"/>
    </location>
</feature>
<feature type="transmembrane region" description="Helical" evidence="5">
    <location>
        <begin position="251"/>
        <end position="273"/>
    </location>
</feature>
<dbReference type="AlphaFoldDB" id="A0A8T8K243"/>
<dbReference type="Proteomes" id="UP000681041">
    <property type="component" value="Chromosome"/>
</dbReference>
<keyword evidence="2 5" id="KW-0812">Transmembrane</keyword>
<feature type="transmembrane region" description="Helical" evidence="5">
    <location>
        <begin position="356"/>
        <end position="376"/>
    </location>
</feature>
<keyword evidence="4 5" id="KW-0472">Membrane</keyword>
<feature type="transmembrane region" description="Helical" evidence="5">
    <location>
        <begin position="114"/>
        <end position="135"/>
    </location>
</feature>
<protein>
    <submittedName>
        <fullName evidence="6">Flippase</fullName>
    </submittedName>
</protein>
<dbReference type="CDD" id="cd13128">
    <property type="entry name" value="MATE_Wzx_like"/>
    <property type="match status" value="1"/>
</dbReference>
<dbReference type="RefSeq" id="WP_211533500.1">
    <property type="nucleotide sequence ID" value="NZ_CP058560.1"/>
</dbReference>
<reference evidence="6" key="1">
    <citation type="submission" date="2020-07" db="EMBL/GenBank/DDBJ databases">
        <title>Methanobacterium. sp. MethCan genome.</title>
        <authorList>
            <person name="Postec A."/>
            <person name="Quemeneur M."/>
        </authorList>
    </citation>
    <scope>NUCLEOTIDE SEQUENCE</scope>
    <source>
        <strain evidence="6">MethCAN</strain>
    </source>
</reference>
<keyword evidence="7" id="KW-1185">Reference proteome</keyword>
<feature type="transmembrane region" description="Helical" evidence="5">
    <location>
        <begin position="416"/>
        <end position="435"/>
    </location>
</feature>
<gene>
    <name evidence="6" type="ORF">HYG87_01625</name>
</gene>
<dbReference type="Pfam" id="PF01943">
    <property type="entry name" value="Polysacc_synt"/>
    <property type="match status" value="1"/>
</dbReference>
<feature type="transmembrane region" description="Helical" evidence="5">
    <location>
        <begin position="212"/>
        <end position="231"/>
    </location>
</feature>
<feature type="transmembrane region" description="Helical" evidence="5">
    <location>
        <begin position="147"/>
        <end position="166"/>
    </location>
</feature>
<evidence type="ECO:0000256" key="2">
    <source>
        <dbReference type="ARBA" id="ARBA00022692"/>
    </source>
</evidence>
<evidence type="ECO:0000256" key="5">
    <source>
        <dbReference type="SAM" id="Phobius"/>
    </source>
</evidence>
<name>A0A8T8K243_9EURY</name>